<proteinExistence type="predicted"/>
<keyword evidence="1" id="KW-0732">Signal</keyword>
<organism evidence="2 3">
    <name type="scientific">Deinococcus irradiatisoli</name>
    <dbReference type="NCBI Taxonomy" id="2202254"/>
    <lineage>
        <taxon>Bacteria</taxon>
        <taxon>Thermotogati</taxon>
        <taxon>Deinococcota</taxon>
        <taxon>Deinococci</taxon>
        <taxon>Deinococcales</taxon>
        <taxon>Deinococcaceae</taxon>
        <taxon>Deinococcus</taxon>
    </lineage>
</organism>
<reference evidence="2 3" key="1">
    <citation type="submission" date="2018-05" db="EMBL/GenBank/DDBJ databases">
        <title>Complete Genome Sequence of Deinococcus sp. strain 17bor-2.</title>
        <authorList>
            <person name="Srinivasan S."/>
        </authorList>
    </citation>
    <scope>NUCLEOTIDE SEQUENCE [LARGE SCALE GENOMIC DNA]</scope>
    <source>
        <strain evidence="2 3">17bor-2</strain>
    </source>
</reference>
<evidence type="ECO:0000256" key="1">
    <source>
        <dbReference type="SAM" id="SignalP"/>
    </source>
</evidence>
<sequence>MKRWAWTLLIAPLLWACGAAVGPVPAAVPKLSAGELLKAPVKLAVGGVKFSAEARPYLSALSACSERSCAPNFVVPVELRASGEVGALKVTGVYVITEGGVWRSGVATQDSRRCWQGSNCLQVVGRGNADLTPNDAVQVVLTLRDAAGRTYKLRDDKAVVSKP</sequence>
<feature type="signal peptide" evidence="1">
    <location>
        <begin position="1"/>
        <end position="26"/>
    </location>
</feature>
<dbReference type="RefSeq" id="WP_109828439.1">
    <property type="nucleotide sequence ID" value="NZ_CP029494.1"/>
</dbReference>
<dbReference type="OrthoDB" id="73502at2"/>
<dbReference type="KEGG" id="dez:DKM44_14695"/>
<keyword evidence="3" id="KW-1185">Reference proteome</keyword>
<gene>
    <name evidence="2" type="ORF">DKM44_14695</name>
</gene>
<evidence type="ECO:0000313" key="2">
    <source>
        <dbReference type="EMBL" id="AWN24715.1"/>
    </source>
</evidence>
<dbReference type="AlphaFoldDB" id="A0A2Z3JIF1"/>
<dbReference type="EMBL" id="CP029494">
    <property type="protein sequence ID" value="AWN24715.1"/>
    <property type="molecule type" value="Genomic_DNA"/>
</dbReference>
<evidence type="ECO:0000313" key="3">
    <source>
        <dbReference type="Proteomes" id="UP000245368"/>
    </source>
</evidence>
<evidence type="ECO:0008006" key="4">
    <source>
        <dbReference type="Google" id="ProtNLM"/>
    </source>
</evidence>
<feature type="chain" id="PRO_5016355660" description="Lipoprotein" evidence="1">
    <location>
        <begin position="27"/>
        <end position="163"/>
    </location>
</feature>
<accession>A0A2Z3JIF1</accession>
<name>A0A2Z3JIF1_9DEIO</name>
<dbReference type="Proteomes" id="UP000245368">
    <property type="component" value="Chromosome"/>
</dbReference>
<protein>
    <recommendedName>
        <fullName evidence="4">Lipoprotein</fullName>
    </recommendedName>
</protein>